<evidence type="ECO:0000313" key="2">
    <source>
        <dbReference type="Proteomes" id="UP000598146"/>
    </source>
</evidence>
<protein>
    <submittedName>
        <fullName evidence="1">Trypsin-like peptidase domain-containing protein</fullName>
    </submittedName>
</protein>
<evidence type="ECO:0000313" key="1">
    <source>
        <dbReference type="EMBL" id="MBG0562583.1"/>
    </source>
</evidence>
<dbReference type="SUPFAM" id="SSF50494">
    <property type="entry name" value="Trypsin-like serine proteases"/>
    <property type="match status" value="1"/>
</dbReference>
<accession>A0A931C8R9</accession>
<reference evidence="1" key="1">
    <citation type="submission" date="2020-11" db="EMBL/GenBank/DDBJ databases">
        <title>Isolation and identification of active actinomycetes.</title>
        <authorList>
            <person name="Sun X."/>
        </authorList>
    </citation>
    <scope>NUCLEOTIDE SEQUENCE</scope>
    <source>
        <strain evidence="1">NEAU-A11</strain>
    </source>
</reference>
<name>A0A931C8R9_9ACTN</name>
<proteinExistence type="predicted"/>
<dbReference type="Pfam" id="PF13365">
    <property type="entry name" value="Trypsin_2"/>
    <property type="match status" value="1"/>
</dbReference>
<dbReference type="EMBL" id="JADQTO010000006">
    <property type="protein sequence ID" value="MBG0562583.1"/>
    <property type="molecule type" value="Genomic_DNA"/>
</dbReference>
<dbReference type="PROSITE" id="PS00134">
    <property type="entry name" value="TRYPSIN_HIS"/>
    <property type="match status" value="1"/>
</dbReference>
<dbReference type="GO" id="GO:0006508">
    <property type="term" value="P:proteolysis"/>
    <property type="evidence" value="ECO:0007669"/>
    <property type="project" value="InterPro"/>
</dbReference>
<dbReference type="RefSeq" id="WP_196414397.1">
    <property type="nucleotide sequence ID" value="NZ_JADQTO010000006.1"/>
</dbReference>
<sequence>MTIEQDSRILGGGFLLSPAYVLTAAHCVREAWAADRPDVQLAGAGRSAVPAQVIEVLPEPDLALVEVAGLDFAGVGVPDTDRCQKDDLWSAPYRPSDGDALLYGFVENGEMDFQAASGALIRALQLRANSSFGDYSGYSGGPVERHASGSRTLVGLLIEQYPDRHSPDRAAPVLFAATIQEALRQFTRFRDLLQVATLFGETAAPERSVLSDAAKLTMAKADQVLEYLRDGVQAGTVDIAVSCQMQVKVLNRVIEEAFE</sequence>
<dbReference type="Gene3D" id="2.40.10.10">
    <property type="entry name" value="Trypsin-like serine proteases"/>
    <property type="match status" value="1"/>
</dbReference>
<dbReference type="InterPro" id="IPR009003">
    <property type="entry name" value="Peptidase_S1_PA"/>
</dbReference>
<comment type="caution">
    <text evidence="1">The sequence shown here is derived from an EMBL/GenBank/DDBJ whole genome shotgun (WGS) entry which is preliminary data.</text>
</comment>
<dbReference type="GO" id="GO:0004252">
    <property type="term" value="F:serine-type endopeptidase activity"/>
    <property type="evidence" value="ECO:0007669"/>
    <property type="project" value="InterPro"/>
</dbReference>
<keyword evidence="2" id="KW-1185">Reference proteome</keyword>
<dbReference type="Proteomes" id="UP000598146">
    <property type="component" value="Unassembled WGS sequence"/>
</dbReference>
<gene>
    <name evidence="1" type="ORF">I4J89_14045</name>
</gene>
<dbReference type="AlphaFoldDB" id="A0A931C8R9"/>
<organism evidence="1 2">
    <name type="scientific">Actinoplanes aureus</name>
    <dbReference type="NCBI Taxonomy" id="2792083"/>
    <lineage>
        <taxon>Bacteria</taxon>
        <taxon>Bacillati</taxon>
        <taxon>Actinomycetota</taxon>
        <taxon>Actinomycetes</taxon>
        <taxon>Micromonosporales</taxon>
        <taxon>Micromonosporaceae</taxon>
        <taxon>Actinoplanes</taxon>
    </lineage>
</organism>
<dbReference type="InterPro" id="IPR043504">
    <property type="entry name" value="Peptidase_S1_PA_chymotrypsin"/>
</dbReference>
<dbReference type="InterPro" id="IPR018114">
    <property type="entry name" value="TRYPSIN_HIS"/>
</dbReference>